<feature type="compositionally biased region" description="Polar residues" evidence="6">
    <location>
        <begin position="244"/>
        <end position="253"/>
    </location>
</feature>
<dbReference type="Proteomes" id="UP000801492">
    <property type="component" value="Unassembled WGS sequence"/>
</dbReference>
<keyword evidence="2 7" id="KW-0812">Transmembrane</keyword>
<evidence type="ECO:0000256" key="5">
    <source>
        <dbReference type="ARBA" id="ARBA00023180"/>
    </source>
</evidence>
<keyword evidence="4 7" id="KW-0472">Membrane</keyword>
<evidence type="ECO:0000256" key="7">
    <source>
        <dbReference type="SAM" id="Phobius"/>
    </source>
</evidence>
<dbReference type="EMBL" id="VTPC01089916">
    <property type="protein sequence ID" value="KAF2885534.1"/>
    <property type="molecule type" value="Genomic_DNA"/>
</dbReference>
<evidence type="ECO:0000256" key="4">
    <source>
        <dbReference type="ARBA" id="ARBA00023136"/>
    </source>
</evidence>
<feature type="compositionally biased region" description="Polar residues" evidence="6">
    <location>
        <begin position="269"/>
        <end position="278"/>
    </location>
</feature>
<feature type="domain" description="PHTF1/2 N-terminal" evidence="8">
    <location>
        <begin position="58"/>
        <end position="180"/>
    </location>
</feature>
<dbReference type="Pfam" id="PF12129">
    <property type="entry name" value="PHTF1-2_N"/>
    <property type="match status" value="2"/>
</dbReference>
<evidence type="ECO:0000256" key="3">
    <source>
        <dbReference type="ARBA" id="ARBA00022989"/>
    </source>
</evidence>
<dbReference type="OrthoDB" id="10066656at2759"/>
<sequence>MGIEGVITWYQKKIGTYDRQLWEKTIEQRILRGLANIQFRNAMRKKSLGTTEYDDNYSDSQMKPVNLKTEFIDIDLVRGSSFTKAKPKHGFITVAKLATLRFFLLPLYSKWWVQQTSGKVFILLLSLYLLQLFNVSIYSYNINKLPEDSTEYVPCTEVVVPIIMMWVLSLIHSQIVSTQSDPAHSHSQRHFKRTYKRRRKPKTHPLTKLAAECNAQKNETNESVKTNKGLVSKPLIKIQKDTSECSTSENSLRLNKPEHPLDDDGFESFNGNGSTPTDDTTEEYEVARSSGSFTCSQHGTMTGGTESNDFESDISQERHVHKIENLTDKDEKWNGHINKRVKYGQSAFWSVSGDSLQNGGIKKNDANWGLERQHVKVLTDSTSCDSEEDETILSSNIMESGMPLLLDGAATTTEWMGGTTNTEDCSYSSEPEPSDTENILWDTAFAPTAILSPSCALSDKVNCTVWKKNEIRKVELSVFDISCEIIARVEEMAESMDYFYIGMFYAVILALLPAFCRLSNSAMDSATSNELQLSVVEISGLVLEKLSGSLIAILDASLGITLWERTVMIVASLQRFILASLFFFSSQCCRTHL</sequence>
<comment type="caution">
    <text evidence="9">The sequence shown here is derived from an EMBL/GenBank/DDBJ whole genome shotgun (WGS) entry which is preliminary data.</text>
</comment>
<reference evidence="9" key="1">
    <citation type="submission" date="2019-08" db="EMBL/GenBank/DDBJ databases">
        <title>The genome of the North American firefly Photinus pyralis.</title>
        <authorList>
            <consortium name="Photinus pyralis genome working group"/>
            <person name="Fallon T.R."/>
            <person name="Sander Lower S.E."/>
            <person name="Weng J.-K."/>
        </authorList>
    </citation>
    <scope>NUCLEOTIDE SEQUENCE</scope>
    <source>
        <strain evidence="9">TRF0915ILg1</strain>
        <tissue evidence="9">Whole body</tissue>
    </source>
</reference>
<evidence type="ECO:0000259" key="8">
    <source>
        <dbReference type="Pfam" id="PF12129"/>
    </source>
</evidence>
<dbReference type="GO" id="GO:0005783">
    <property type="term" value="C:endoplasmic reticulum"/>
    <property type="evidence" value="ECO:0007669"/>
    <property type="project" value="InterPro"/>
</dbReference>
<evidence type="ECO:0000256" key="6">
    <source>
        <dbReference type="SAM" id="MobiDB-lite"/>
    </source>
</evidence>
<dbReference type="PANTHER" id="PTHR12680:SF6">
    <property type="entry name" value="PROTEIN PHTF"/>
    <property type="match status" value="1"/>
</dbReference>
<dbReference type="InterPro" id="IPR039775">
    <property type="entry name" value="PHTF1/2"/>
</dbReference>
<evidence type="ECO:0000313" key="9">
    <source>
        <dbReference type="EMBL" id="KAF2885534.1"/>
    </source>
</evidence>
<feature type="transmembrane region" description="Helical" evidence="7">
    <location>
        <begin position="498"/>
        <end position="519"/>
    </location>
</feature>
<dbReference type="GO" id="GO:0016020">
    <property type="term" value="C:membrane"/>
    <property type="evidence" value="ECO:0007669"/>
    <property type="project" value="UniProtKB-SubCell"/>
</dbReference>
<dbReference type="AlphaFoldDB" id="A0A8K0CDX9"/>
<name>A0A8K0CDX9_IGNLU</name>
<organism evidence="9 10">
    <name type="scientific">Ignelater luminosus</name>
    <name type="common">Cucubano</name>
    <name type="synonym">Pyrophorus luminosus</name>
    <dbReference type="NCBI Taxonomy" id="2038154"/>
    <lineage>
        <taxon>Eukaryota</taxon>
        <taxon>Metazoa</taxon>
        <taxon>Ecdysozoa</taxon>
        <taxon>Arthropoda</taxon>
        <taxon>Hexapoda</taxon>
        <taxon>Insecta</taxon>
        <taxon>Pterygota</taxon>
        <taxon>Neoptera</taxon>
        <taxon>Endopterygota</taxon>
        <taxon>Coleoptera</taxon>
        <taxon>Polyphaga</taxon>
        <taxon>Elateriformia</taxon>
        <taxon>Elateroidea</taxon>
        <taxon>Elateridae</taxon>
        <taxon>Agrypninae</taxon>
        <taxon>Pyrophorini</taxon>
        <taxon>Ignelater</taxon>
    </lineage>
</organism>
<comment type="subcellular location">
    <subcellularLocation>
        <location evidence="1">Membrane</location>
        <topology evidence="1">Multi-pass membrane protein</topology>
    </subcellularLocation>
</comment>
<proteinExistence type="predicted"/>
<feature type="domain" description="PHTF1/2 N-terminal" evidence="8">
    <location>
        <begin position="2"/>
        <end position="47"/>
    </location>
</feature>
<evidence type="ECO:0000256" key="2">
    <source>
        <dbReference type="ARBA" id="ARBA00022692"/>
    </source>
</evidence>
<keyword evidence="3 7" id="KW-1133">Transmembrane helix</keyword>
<keyword evidence="5" id="KW-0325">Glycoprotein</keyword>
<dbReference type="PANTHER" id="PTHR12680">
    <property type="entry name" value="PUTATIVE HOMEODOMAIN TRANSCRIPTION FACTOR PHTF"/>
    <property type="match status" value="1"/>
</dbReference>
<feature type="region of interest" description="Disordered" evidence="6">
    <location>
        <begin position="241"/>
        <end position="280"/>
    </location>
</feature>
<gene>
    <name evidence="9" type="ORF">ILUMI_20684</name>
</gene>
<protein>
    <recommendedName>
        <fullName evidence="8">PHTF1/2 N-terminal domain-containing protein</fullName>
    </recommendedName>
</protein>
<dbReference type="InterPro" id="IPR021980">
    <property type="entry name" value="PHTF1/2_N"/>
</dbReference>
<evidence type="ECO:0000313" key="10">
    <source>
        <dbReference type="Proteomes" id="UP000801492"/>
    </source>
</evidence>
<keyword evidence="10" id="KW-1185">Reference proteome</keyword>
<evidence type="ECO:0000256" key="1">
    <source>
        <dbReference type="ARBA" id="ARBA00004141"/>
    </source>
</evidence>
<accession>A0A8K0CDX9</accession>